<dbReference type="Proteomes" id="UP001437256">
    <property type="component" value="Unassembled WGS sequence"/>
</dbReference>
<reference evidence="2 3" key="1">
    <citation type="submission" date="2024-05" db="EMBL/GenBank/DDBJ databases">
        <title>A draft genome resource for the thread blight pathogen Marasmius tenuissimus strain MS-2.</title>
        <authorList>
            <person name="Yulfo-Soto G.E."/>
            <person name="Baruah I.K."/>
            <person name="Amoako-Attah I."/>
            <person name="Bukari Y."/>
            <person name="Meinhardt L.W."/>
            <person name="Bailey B.A."/>
            <person name="Cohen S.P."/>
        </authorList>
    </citation>
    <scope>NUCLEOTIDE SEQUENCE [LARGE SCALE GENOMIC DNA]</scope>
    <source>
        <strain evidence="2 3">MS-2</strain>
    </source>
</reference>
<protein>
    <recommendedName>
        <fullName evidence="4">Alpha/beta-hydrolase</fullName>
    </recommendedName>
</protein>
<dbReference type="InterPro" id="IPR050300">
    <property type="entry name" value="GDXG_lipolytic_enzyme"/>
</dbReference>
<proteinExistence type="predicted"/>
<gene>
    <name evidence="2" type="ORF">AAF712_011999</name>
</gene>
<evidence type="ECO:0000313" key="2">
    <source>
        <dbReference type="EMBL" id="KAL0061179.1"/>
    </source>
</evidence>
<evidence type="ECO:0000256" key="1">
    <source>
        <dbReference type="ARBA" id="ARBA00022801"/>
    </source>
</evidence>
<accession>A0ABR2ZJN6</accession>
<comment type="caution">
    <text evidence="2">The sequence shown here is derived from an EMBL/GenBank/DDBJ whole genome shotgun (WGS) entry which is preliminary data.</text>
</comment>
<dbReference type="EMBL" id="JBBXMP010000145">
    <property type="protein sequence ID" value="KAL0061179.1"/>
    <property type="molecule type" value="Genomic_DNA"/>
</dbReference>
<keyword evidence="3" id="KW-1185">Reference proteome</keyword>
<sequence>MSIPQMQYTIGRCQSLDCYKKWSEKEGLPIHVEEIEGEDARLLWVGEKRTDRVIFLHGGGYALPLAEFSLSFWRHVQTQLGEKGLEIDVVVLNYGGSYSTFTYSPAGSYFTGLIPDAPFPTPLRQAVCGLQLLINNGVKPNTIQLVGDSAGGNLILQLFSHLLHPLPGVPNITHDNLHFKGACLLSPWVSFRDDDGTHALRESTDLIKVRSILEFGDYVLQDVPQQQECYVELLKTPDSWWARLDSKVERMLLVAGSDECFKEDIVKISGNIRKYHTDAVLLIQQYGVYVELYVDFLVGEKRLQTVTGDIVEWLVAGFSGSTN</sequence>
<dbReference type="PANTHER" id="PTHR48081:SF31">
    <property type="entry name" value="STERYL ACETYL HYDROLASE MUG81-RELATED"/>
    <property type="match status" value="1"/>
</dbReference>
<dbReference type="PANTHER" id="PTHR48081">
    <property type="entry name" value="AB HYDROLASE SUPERFAMILY PROTEIN C4A8.06C"/>
    <property type="match status" value="1"/>
</dbReference>
<dbReference type="InterPro" id="IPR029058">
    <property type="entry name" value="AB_hydrolase_fold"/>
</dbReference>
<evidence type="ECO:0008006" key="4">
    <source>
        <dbReference type="Google" id="ProtNLM"/>
    </source>
</evidence>
<dbReference type="Gene3D" id="3.40.50.1820">
    <property type="entry name" value="alpha/beta hydrolase"/>
    <property type="match status" value="1"/>
</dbReference>
<dbReference type="InterPro" id="IPR019436">
    <property type="entry name" value="Say1-like"/>
</dbReference>
<dbReference type="Pfam" id="PF10340">
    <property type="entry name" value="Say1_Mug180"/>
    <property type="match status" value="1"/>
</dbReference>
<evidence type="ECO:0000313" key="3">
    <source>
        <dbReference type="Proteomes" id="UP001437256"/>
    </source>
</evidence>
<organism evidence="2 3">
    <name type="scientific">Marasmius tenuissimus</name>
    <dbReference type="NCBI Taxonomy" id="585030"/>
    <lineage>
        <taxon>Eukaryota</taxon>
        <taxon>Fungi</taxon>
        <taxon>Dikarya</taxon>
        <taxon>Basidiomycota</taxon>
        <taxon>Agaricomycotina</taxon>
        <taxon>Agaricomycetes</taxon>
        <taxon>Agaricomycetidae</taxon>
        <taxon>Agaricales</taxon>
        <taxon>Marasmiineae</taxon>
        <taxon>Marasmiaceae</taxon>
        <taxon>Marasmius</taxon>
    </lineage>
</organism>
<name>A0ABR2ZJN6_9AGAR</name>
<keyword evidence="1" id="KW-0378">Hydrolase</keyword>
<dbReference type="SUPFAM" id="SSF53474">
    <property type="entry name" value="alpha/beta-Hydrolases"/>
    <property type="match status" value="1"/>
</dbReference>